<name>A0A0B6Z7N3_9EUPU</name>
<dbReference type="EMBL" id="HACG01017764">
    <property type="protein sequence ID" value="CEK64629.1"/>
    <property type="molecule type" value="Transcribed_RNA"/>
</dbReference>
<reference evidence="5" key="1">
    <citation type="submission" date="2014-12" db="EMBL/GenBank/DDBJ databases">
        <title>Insight into the proteome of Arion vulgaris.</title>
        <authorList>
            <person name="Aradska J."/>
            <person name="Bulat T."/>
            <person name="Smidak R."/>
            <person name="Sarate P."/>
            <person name="Gangsoo J."/>
            <person name="Sialana F."/>
            <person name="Bilban M."/>
            <person name="Lubec G."/>
        </authorList>
    </citation>
    <scope>NUCLEOTIDE SEQUENCE</scope>
    <source>
        <tissue evidence="5">Skin</tissue>
    </source>
</reference>
<evidence type="ECO:0000256" key="2">
    <source>
        <dbReference type="ARBA" id="ARBA00022525"/>
    </source>
</evidence>
<organism evidence="5">
    <name type="scientific">Arion vulgaris</name>
    <dbReference type="NCBI Taxonomy" id="1028688"/>
    <lineage>
        <taxon>Eukaryota</taxon>
        <taxon>Metazoa</taxon>
        <taxon>Spiralia</taxon>
        <taxon>Lophotrochozoa</taxon>
        <taxon>Mollusca</taxon>
        <taxon>Gastropoda</taxon>
        <taxon>Heterobranchia</taxon>
        <taxon>Euthyneura</taxon>
        <taxon>Panpulmonata</taxon>
        <taxon>Eupulmonata</taxon>
        <taxon>Stylommatophora</taxon>
        <taxon>Helicina</taxon>
        <taxon>Arionoidea</taxon>
        <taxon>Arionidae</taxon>
        <taxon>Arion</taxon>
    </lineage>
</organism>
<dbReference type="PANTHER" id="PTHR22923:SF116">
    <property type="entry name" value="C1Q DOMAIN-CONTAINING PROTEIN"/>
    <property type="match status" value="1"/>
</dbReference>
<dbReference type="InterPro" id="IPR050822">
    <property type="entry name" value="Cerebellin_Synaptic_Org"/>
</dbReference>
<gene>
    <name evidence="5" type="primary">ORF52346</name>
</gene>
<evidence type="ECO:0000259" key="4">
    <source>
        <dbReference type="PROSITE" id="PS50871"/>
    </source>
</evidence>
<dbReference type="GO" id="GO:0005576">
    <property type="term" value="C:extracellular region"/>
    <property type="evidence" value="ECO:0007669"/>
    <property type="project" value="UniProtKB-SubCell"/>
</dbReference>
<dbReference type="Gene3D" id="2.60.120.40">
    <property type="match status" value="1"/>
</dbReference>
<dbReference type="InterPro" id="IPR001073">
    <property type="entry name" value="C1q_dom"/>
</dbReference>
<comment type="subcellular location">
    <subcellularLocation>
        <location evidence="1">Secreted</location>
    </subcellularLocation>
</comment>
<proteinExistence type="predicted"/>
<sequence length="145" mass="16216">FSAVFDKSQVIPQNQIIKYDKVITNNGNAYNKQDGVFTAPSRGAYLFSINALSKQSELFLVDLYHNEQYIVSAYGTGKSAGFGAASNTIFLNLEENDRVYVKTQRQVHLFGSPKEVYASFTGFLVTQETFLQSVKSEVGKFFKKA</sequence>
<evidence type="ECO:0000256" key="1">
    <source>
        <dbReference type="ARBA" id="ARBA00004613"/>
    </source>
</evidence>
<dbReference type="Pfam" id="PF00386">
    <property type="entry name" value="C1q"/>
    <property type="match status" value="1"/>
</dbReference>
<accession>A0A0B6Z7N3</accession>
<feature type="domain" description="C1q" evidence="4">
    <location>
        <begin position="1"/>
        <end position="131"/>
    </location>
</feature>
<evidence type="ECO:0000256" key="3">
    <source>
        <dbReference type="ARBA" id="ARBA00022729"/>
    </source>
</evidence>
<dbReference type="SMART" id="SM00110">
    <property type="entry name" value="C1Q"/>
    <property type="match status" value="1"/>
</dbReference>
<keyword evidence="3" id="KW-0732">Signal</keyword>
<dbReference type="SUPFAM" id="SSF49842">
    <property type="entry name" value="TNF-like"/>
    <property type="match status" value="1"/>
</dbReference>
<keyword evidence="2" id="KW-0964">Secreted</keyword>
<evidence type="ECO:0000313" key="5">
    <source>
        <dbReference type="EMBL" id="CEK64629.1"/>
    </source>
</evidence>
<feature type="non-terminal residue" evidence="5">
    <location>
        <position position="1"/>
    </location>
</feature>
<dbReference type="PANTHER" id="PTHR22923">
    <property type="entry name" value="CEREBELLIN-RELATED"/>
    <property type="match status" value="1"/>
</dbReference>
<dbReference type="PROSITE" id="PS50871">
    <property type="entry name" value="C1Q"/>
    <property type="match status" value="1"/>
</dbReference>
<dbReference type="AlphaFoldDB" id="A0A0B6Z7N3"/>
<protein>
    <recommendedName>
        <fullName evidence="4">C1q domain-containing protein</fullName>
    </recommendedName>
</protein>
<dbReference type="InterPro" id="IPR008983">
    <property type="entry name" value="Tumour_necrosis_fac-like_dom"/>
</dbReference>
<dbReference type="PRINTS" id="PR00007">
    <property type="entry name" value="COMPLEMNTC1Q"/>
</dbReference>